<keyword evidence="11" id="KW-0418">Kinase</keyword>
<accession>A0ABN2GDK0</accession>
<dbReference type="CDD" id="cd00082">
    <property type="entry name" value="HisKA"/>
    <property type="match status" value="1"/>
</dbReference>
<sequence>MRRRIVVATLLVALVAIGILGVPLLVITQNQIGSSAQVTVNHDGLKYALDVEPFVADRSLTAAKLDAIVDDNAYVSVTLSNGQTVATGVRPTGSTLQTTVNIGGGASLTVQHSLADYARDRIETAAIVVIAAALAIGVAVLLAGRVSTRLTTPLSRLADDASRFGEGDLRPSGQRYGIAELDDVARVLDGAALRLADLVRREREFAGDVSHQLRSRLTALSMRLEEVGASTDPNASREAEAALEQVDRMVSVIDDLLEQARNERARSAIPVDVAEQLDNVYDEWAPQLSILSRKLRILPAPGLRAHATPGHLQQAIGVLVENAMTHGAGTVDVQAYRHGEHVVVEVTDEGPGVSDLLIGSVFARGVSGRGGTGLGLPLARALVEADSGRLELVRPKPATFAIYLPGLPQLEKRPTNEV</sequence>
<keyword evidence="15" id="KW-0904">Protein phosphatase</keyword>
<organism evidence="26 27">
    <name type="scientific">Fodinicola feengrottensis</name>
    <dbReference type="NCBI Taxonomy" id="435914"/>
    <lineage>
        <taxon>Bacteria</taxon>
        <taxon>Bacillati</taxon>
        <taxon>Actinomycetota</taxon>
        <taxon>Actinomycetes</taxon>
        <taxon>Mycobacteriales</taxon>
        <taxon>Fodinicola</taxon>
    </lineage>
</organism>
<dbReference type="InterPro" id="IPR050980">
    <property type="entry name" value="2C_sensor_his_kinase"/>
</dbReference>
<protein>
    <recommendedName>
        <fullName evidence="21">Signal transduction histidine-protein kinase/phosphatase MprB</fullName>
        <ecNumber evidence="5">2.7.13.3</ecNumber>
    </recommendedName>
    <alternativeName>
        <fullName evidence="22">Mycobacterial persistence regulator B</fullName>
    </alternativeName>
</protein>
<feature type="domain" description="Histidine kinase" evidence="24">
    <location>
        <begin position="208"/>
        <end position="408"/>
    </location>
</feature>
<evidence type="ECO:0000256" key="21">
    <source>
        <dbReference type="ARBA" id="ARBA00040454"/>
    </source>
</evidence>
<gene>
    <name evidence="26" type="ORF">GCM10009765_18750</name>
</gene>
<evidence type="ECO:0000256" key="3">
    <source>
        <dbReference type="ARBA" id="ARBA00001946"/>
    </source>
</evidence>
<dbReference type="Gene3D" id="3.30.565.10">
    <property type="entry name" value="Histidine kinase-like ATPase, C-terminal domain"/>
    <property type="match status" value="1"/>
</dbReference>
<comment type="catalytic activity">
    <reaction evidence="1">
        <text>ATP + protein L-histidine = ADP + protein N-phospho-L-histidine.</text>
        <dbReference type="EC" id="2.7.13.3"/>
    </reaction>
</comment>
<dbReference type="PANTHER" id="PTHR44936">
    <property type="entry name" value="SENSOR PROTEIN CREC"/>
    <property type="match status" value="1"/>
</dbReference>
<keyword evidence="19" id="KW-0843">Virulence</keyword>
<dbReference type="SUPFAM" id="SSF47384">
    <property type="entry name" value="Homodimeric domain of signal transducing histidine kinase"/>
    <property type="match status" value="1"/>
</dbReference>
<keyword evidence="20" id="KW-0464">Manganese</keyword>
<dbReference type="InterPro" id="IPR003660">
    <property type="entry name" value="HAMP_dom"/>
</dbReference>
<evidence type="ECO:0000256" key="5">
    <source>
        <dbReference type="ARBA" id="ARBA00012438"/>
    </source>
</evidence>
<evidence type="ECO:0000256" key="2">
    <source>
        <dbReference type="ARBA" id="ARBA00001936"/>
    </source>
</evidence>
<evidence type="ECO:0000256" key="9">
    <source>
        <dbReference type="ARBA" id="ARBA00022692"/>
    </source>
</evidence>
<feature type="transmembrane region" description="Helical" evidence="23">
    <location>
        <begin position="125"/>
        <end position="146"/>
    </location>
</feature>
<keyword evidence="8" id="KW-0808">Transferase</keyword>
<feature type="domain" description="HAMP" evidence="25">
    <location>
        <begin position="148"/>
        <end position="200"/>
    </location>
</feature>
<evidence type="ECO:0000256" key="22">
    <source>
        <dbReference type="ARBA" id="ARBA00041776"/>
    </source>
</evidence>
<evidence type="ECO:0000256" key="8">
    <source>
        <dbReference type="ARBA" id="ARBA00022679"/>
    </source>
</evidence>
<dbReference type="InterPro" id="IPR005467">
    <property type="entry name" value="His_kinase_dom"/>
</dbReference>
<evidence type="ECO:0000259" key="24">
    <source>
        <dbReference type="PROSITE" id="PS50109"/>
    </source>
</evidence>
<reference evidence="26 27" key="1">
    <citation type="journal article" date="2019" name="Int. J. Syst. Evol. Microbiol.">
        <title>The Global Catalogue of Microorganisms (GCM) 10K type strain sequencing project: providing services to taxonomists for standard genome sequencing and annotation.</title>
        <authorList>
            <consortium name="The Broad Institute Genomics Platform"/>
            <consortium name="The Broad Institute Genome Sequencing Center for Infectious Disease"/>
            <person name="Wu L."/>
            <person name="Ma J."/>
        </authorList>
    </citation>
    <scope>NUCLEOTIDE SEQUENCE [LARGE SCALE GENOMIC DNA]</scope>
    <source>
        <strain evidence="26 27">JCM 14718</strain>
    </source>
</reference>
<dbReference type="SMART" id="SM00388">
    <property type="entry name" value="HisKA"/>
    <property type="match status" value="1"/>
</dbReference>
<dbReference type="PROSITE" id="PS50885">
    <property type="entry name" value="HAMP"/>
    <property type="match status" value="1"/>
</dbReference>
<evidence type="ECO:0000256" key="15">
    <source>
        <dbReference type="ARBA" id="ARBA00022912"/>
    </source>
</evidence>
<keyword evidence="27" id="KW-1185">Reference proteome</keyword>
<dbReference type="InterPro" id="IPR040868">
    <property type="entry name" value="DraK_HK_N"/>
</dbReference>
<proteinExistence type="predicted"/>
<evidence type="ECO:0000256" key="18">
    <source>
        <dbReference type="ARBA" id="ARBA00023016"/>
    </source>
</evidence>
<dbReference type="SMART" id="SM00387">
    <property type="entry name" value="HATPase_c"/>
    <property type="match status" value="1"/>
</dbReference>
<dbReference type="Pfam" id="PF00512">
    <property type="entry name" value="HisKA"/>
    <property type="match status" value="1"/>
</dbReference>
<evidence type="ECO:0000256" key="1">
    <source>
        <dbReference type="ARBA" id="ARBA00000085"/>
    </source>
</evidence>
<dbReference type="PRINTS" id="PR00344">
    <property type="entry name" value="BCTRLSENSOR"/>
</dbReference>
<keyword evidence="17" id="KW-0902">Two-component regulatory system</keyword>
<keyword evidence="14" id="KW-0460">Magnesium</keyword>
<dbReference type="EMBL" id="BAAANY010000007">
    <property type="protein sequence ID" value="GAA1669516.1"/>
    <property type="molecule type" value="Genomic_DNA"/>
</dbReference>
<name>A0ABN2GDK0_9ACTN</name>
<dbReference type="Pfam" id="PF02518">
    <property type="entry name" value="HATPase_c"/>
    <property type="match status" value="1"/>
</dbReference>
<dbReference type="InterPro" id="IPR003594">
    <property type="entry name" value="HATPase_dom"/>
</dbReference>
<dbReference type="SUPFAM" id="SSF55874">
    <property type="entry name" value="ATPase domain of HSP90 chaperone/DNA topoisomerase II/histidine kinase"/>
    <property type="match status" value="1"/>
</dbReference>
<dbReference type="EC" id="2.7.13.3" evidence="5"/>
<evidence type="ECO:0000256" key="19">
    <source>
        <dbReference type="ARBA" id="ARBA00023026"/>
    </source>
</evidence>
<evidence type="ECO:0000256" key="7">
    <source>
        <dbReference type="ARBA" id="ARBA00022553"/>
    </source>
</evidence>
<evidence type="ECO:0000256" key="23">
    <source>
        <dbReference type="SAM" id="Phobius"/>
    </source>
</evidence>
<comment type="caution">
    <text evidence="26">The sequence shown here is derived from an EMBL/GenBank/DDBJ whole genome shotgun (WGS) entry which is preliminary data.</text>
</comment>
<evidence type="ECO:0000256" key="6">
    <source>
        <dbReference type="ARBA" id="ARBA00022475"/>
    </source>
</evidence>
<evidence type="ECO:0000256" key="13">
    <source>
        <dbReference type="ARBA" id="ARBA00022840"/>
    </source>
</evidence>
<evidence type="ECO:0000256" key="20">
    <source>
        <dbReference type="ARBA" id="ARBA00023211"/>
    </source>
</evidence>
<evidence type="ECO:0000256" key="16">
    <source>
        <dbReference type="ARBA" id="ARBA00022989"/>
    </source>
</evidence>
<keyword evidence="7" id="KW-0597">Phosphoprotein</keyword>
<dbReference type="InterPro" id="IPR036890">
    <property type="entry name" value="HATPase_C_sf"/>
</dbReference>
<dbReference type="InterPro" id="IPR036097">
    <property type="entry name" value="HisK_dim/P_sf"/>
</dbReference>
<evidence type="ECO:0000256" key="12">
    <source>
        <dbReference type="ARBA" id="ARBA00022801"/>
    </source>
</evidence>
<comment type="subcellular location">
    <subcellularLocation>
        <location evidence="4">Cell membrane</location>
        <topology evidence="4">Multi-pass membrane protein</topology>
    </subcellularLocation>
</comment>
<evidence type="ECO:0000256" key="17">
    <source>
        <dbReference type="ARBA" id="ARBA00023012"/>
    </source>
</evidence>
<dbReference type="RefSeq" id="WP_344308964.1">
    <property type="nucleotide sequence ID" value="NZ_BAAANY010000007.1"/>
</dbReference>
<evidence type="ECO:0000313" key="26">
    <source>
        <dbReference type="EMBL" id="GAA1669516.1"/>
    </source>
</evidence>
<keyword evidence="6" id="KW-1003">Cell membrane</keyword>
<dbReference type="InterPro" id="IPR004358">
    <property type="entry name" value="Sig_transdc_His_kin-like_C"/>
</dbReference>
<keyword evidence="9 23" id="KW-0812">Transmembrane</keyword>
<evidence type="ECO:0000256" key="10">
    <source>
        <dbReference type="ARBA" id="ARBA00022741"/>
    </source>
</evidence>
<dbReference type="PROSITE" id="PS50109">
    <property type="entry name" value="HIS_KIN"/>
    <property type="match status" value="1"/>
</dbReference>
<evidence type="ECO:0000256" key="4">
    <source>
        <dbReference type="ARBA" id="ARBA00004651"/>
    </source>
</evidence>
<evidence type="ECO:0000313" key="27">
    <source>
        <dbReference type="Proteomes" id="UP001500618"/>
    </source>
</evidence>
<dbReference type="Pfam" id="PF18092">
    <property type="entry name" value="DraK_HK_N"/>
    <property type="match status" value="1"/>
</dbReference>
<keyword evidence="18" id="KW-0346">Stress response</keyword>
<dbReference type="Proteomes" id="UP001500618">
    <property type="component" value="Unassembled WGS sequence"/>
</dbReference>
<evidence type="ECO:0000256" key="11">
    <source>
        <dbReference type="ARBA" id="ARBA00022777"/>
    </source>
</evidence>
<dbReference type="Gene3D" id="6.10.340.10">
    <property type="match status" value="1"/>
</dbReference>
<keyword evidence="12" id="KW-0378">Hydrolase</keyword>
<evidence type="ECO:0000256" key="14">
    <source>
        <dbReference type="ARBA" id="ARBA00022842"/>
    </source>
</evidence>
<dbReference type="PANTHER" id="PTHR44936:SF9">
    <property type="entry name" value="SENSOR PROTEIN CREC"/>
    <property type="match status" value="1"/>
</dbReference>
<dbReference type="GO" id="GO:0005524">
    <property type="term" value="F:ATP binding"/>
    <property type="evidence" value="ECO:0007669"/>
    <property type="project" value="UniProtKB-KW"/>
</dbReference>
<evidence type="ECO:0000259" key="25">
    <source>
        <dbReference type="PROSITE" id="PS50885"/>
    </source>
</evidence>
<keyword evidence="13 26" id="KW-0067">ATP-binding</keyword>
<comment type="cofactor">
    <cofactor evidence="3">
        <name>Mg(2+)</name>
        <dbReference type="ChEBI" id="CHEBI:18420"/>
    </cofactor>
</comment>
<keyword evidence="16 23" id="KW-1133">Transmembrane helix</keyword>
<keyword evidence="10" id="KW-0547">Nucleotide-binding</keyword>
<dbReference type="Gene3D" id="1.10.287.130">
    <property type="match status" value="1"/>
</dbReference>
<dbReference type="InterPro" id="IPR003661">
    <property type="entry name" value="HisK_dim/P_dom"/>
</dbReference>
<keyword evidence="23" id="KW-0472">Membrane</keyword>
<comment type="cofactor">
    <cofactor evidence="2">
        <name>Mn(2+)</name>
        <dbReference type="ChEBI" id="CHEBI:29035"/>
    </cofactor>
</comment>